<keyword evidence="4" id="KW-1185">Reference proteome</keyword>
<feature type="region of interest" description="Disordered" evidence="1">
    <location>
        <begin position="177"/>
        <end position="201"/>
    </location>
</feature>
<accession>A0AAD5VK82</accession>
<evidence type="ECO:0000259" key="2">
    <source>
        <dbReference type="Pfam" id="PF09825"/>
    </source>
</evidence>
<dbReference type="PANTHER" id="PTHR12835">
    <property type="entry name" value="BIOTIN PROTEIN LIGASE"/>
    <property type="match status" value="1"/>
</dbReference>
<comment type="caution">
    <text evidence="3">The sequence shown here is derived from an EMBL/GenBank/DDBJ whole genome shotgun (WGS) entry which is preliminary data.</text>
</comment>
<feature type="compositionally biased region" description="Basic residues" evidence="1">
    <location>
        <begin position="188"/>
        <end position="201"/>
    </location>
</feature>
<protein>
    <recommendedName>
        <fullName evidence="2">Biotin-protein ligase N-terminal domain-containing protein</fullName>
    </recommendedName>
</protein>
<dbReference type="AlphaFoldDB" id="A0AAD5VK82"/>
<feature type="domain" description="Biotin-protein ligase N-terminal" evidence="2">
    <location>
        <begin position="1"/>
        <end position="93"/>
    </location>
</feature>
<proteinExistence type="predicted"/>
<dbReference type="Proteomes" id="UP001213000">
    <property type="component" value="Unassembled WGS sequence"/>
</dbReference>
<dbReference type="GO" id="GO:0004077">
    <property type="term" value="F:biotin--[biotin carboxyl-carrier protein] ligase activity"/>
    <property type="evidence" value="ECO:0007669"/>
    <property type="project" value="TreeGrafter"/>
</dbReference>
<dbReference type="EMBL" id="JANIEX010000866">
    <property type="protein sequence ID" value="KAJ3562456.1"/>
    <property type="molecule type" value="Genomic_DNA"/>
</dbReference>
<evidence type="ECO:0000256" key="1">
    <source>
        <dbReference type="SAM" id="MobiDB-lite"/>
    </source>
</evidence>
<sequence>MNVLVYTGPEVLQSSLTGVLSSLKALLLPHYAVQPIEHTALAKQPWMASCALLVFPRLDQPFTAPSSTQIQDYVNRGGAFLAFGAGARCSTRDLVSGISDLSLGSSTSLLKFFDKFNNVYIHPTFGGGSSEPKLVKLRSLDGDVVRAVYEARPSEFTGFSGQKGIKVLGRYVPEEGEGDIAGVSPPIQHRHSSHKKPMSPN</sequence>
<gene>
    <name evidence="3" type="ORF">NP233_g9560</name>
</gene>
<name>A0AAD5VK82_9AGAR</name>
<dbReference type="PANTHER" id="PTHR12835:SF5">
    <property type="entry name" value="BIOTIN--PROTEIN LIGASE"/>
    <property type="match status" value="1"/>
</dbReference>
<dbReference type="GO" id="GO:0005737">
    <property type="term" value="C:cytoplasm"/>
    <property type="evidence" value="ECO:0007669"/>
    <property type="project" value="TreeGrafter"/>
</dbReference>
<organism evidence="3 4">
    <name type="scientific">Leucocoprinus birnbaumii</name>
    <dbReference type="NCBI Taxonomy" id="56174"/>
    <lineage>
        <taxon>Eukaryota</taxon>
        <taxon>Fungi</taxon>
        <taxon>Dikarya</taxon>
        <taxon>Basidiomycota</taxon>
        <taxon>Agaricomycotina</taxon>
        <taxon>Agaricomycetes</taxon>
        <taxon>Agaricomycetidae</taxon>
        <taxon>Agaricales</taxon>
        <taxon>Agaricineae</taxon>
        <taxon>Agaricaceae</taxon>
        <taxon>Leucocoprinus</taxon>
    </lineage>
</organism>
<dbReference type="InterPro" id="IPR019197">
    <property type="entry name" value="Biotin-prot_ligase_N"/>
</dbReference>
<dbReference type="Pfam" id="PF09825">
    <property type="entry name" value="BPL_N"/>
    <property type="match status" value="1"/>
</dbReference>
<evidence type="ECO:0000313" key="4">
    <source>
        <dbReference type="Proteomes" id="UP001213000"/>
    </source>
</evidence>
<reference evidence="3" key="1">
    <citation type="submission" date="2022-07" db="EMBL/GenBank/DDBJ databases">
        <title>Genome Sequence of Leucocoprinus birnbaumii.</title>
        <authorList>
            <person name="Buettner E."/>
        </authorList>
    </citation>
    <scope>NUCLEOTIDE SEQUENCE</scope>
    <source>
        <strain evidence="3">VT141</strain>
    </source>
</reference>
<evidence type="ECO:0000313" key="3">
    <source>
        <dbReference type="EMBL" id="KAJ3562456.1"/>
    </source>
</evidence>